<dbReference type="InterPro" id="IPR036394">
    <property type="entry name" value="Ribosomal_uL22_sf"/>
</dbReference>
<proteinExistence type="inferred from homology"/>
<evidence type="ECO:0000256" key="3">
    <source>
        <dbReference type="ARBA" id="ARBA00023274"/>
    </source>
</evidence>
<organism evidence="6 7">
    <name type="scientific">Hemiselmis andersenii</name>
    <name type="common">Cryptophyte alga</name>
    <dbReference type="NCBI Taxonomy" id="464988"/>
    <lineage>
        <taxon>Eukaryota</taxon>
        <taxon>Cryptophyceae</taxon>
        <taxon>Cryptomonadales</taxon>
        <taxon>Hemiselmidaceae</taxon>
        <taxon>Hemiselmis</taxon>
    </lineage>
</organism>
<feature type="compositionally biased region" description="Polar residues" evidence="5">
    <location>
        <begin position="1"/>
        <end position="12"/>
    </location>
</feature>
<dbReference type="CDD" id="cd00336">
    <property type="entry name" value="Ribosomal_L22"/>
    <property type="match status" value="1"/>
</dbReference>
<dbReference type="PANTHER" id="PTHR11593:SF10">
    <property type="entry name" value="60S RIBOSOMAL PROTEIN L17"/>
    <property type="match status" value="1"/>
</dbReference>
<dbReference type="PROSITE" id="PS00464">
    <property type="entry name" value="RIBOSOMAL_L22"/>
    <property type="match status" value="1"/>
</dbReference>
<dbReference type="InterPro" id="IPR005721">
    <property type="entry name" value="Ribosomal_uL22_euk/arc"/>
</dbReference>
<keyword evidence="3 4" id="KW-0687">Ribonucleoprotein</keyword>
<accession>A9BKF9</accession>
<dbReference type="RefSeq" id="XP_001712317.1">
    <property type="nucleotide sequence ID" value="XM_001712265.1"/>
</dbReference>
<reference evidence="6 7" key="1">
    <citation type="journal article" date="2007" name="Proc. Natl. Acad. Sci. U.S.A.">
        <title>Nucleomorph genome of Hemiselmis andersenii reveals complete intron loss and compaction as a driver of protein structure and function.</title>
        <authorList>
            <person name="Lane C.E."/>
            <person name="van den Heuvel K."/>
            <person name="Kozera C."/>
            <person name="Curtis B.A."/>
            <person name="Parsons B.J."/>
            <person name="Bowman S."/>
            <person name="Archibald J.M."/>
        </authorList>
    </citation>
    <scope>NUCLEOTIDE SEQUENCE [LARGE SCALE GENOMIC DNA]</scope>
    <source>
        <strain evidence="6 7">CCMP644</strain>
    </source>
</reference>
<dbReference type="Gene3D" id="3.90.470.10">
    <property type="entry name" value="Ribosomal protein L22/L17"/>
    <property type="match status" value="1"/>
</dbReference>
<keyword evidence="2 4" id="KW-0689">Ribosomal protein</keyword>
<evidence type="ECO:0000256" key="1">
    <source>
        <dbReference type="ARBA" id="ARBA00009451"/>
    </source>
</evidence>
<dbReference type="SMR" id="A9BKF9"/>
<dbReference type="GO" id="GO:0003735">
    <property type="term" value="F:structural constituent of ribosome"/>
    <property type="evidence" value="ECO:0007669"/>
    <property type="project" value="InterPro"/>
</dbReference>
<geneLocation type="nucleomorph" evidence="6"/>
<dbReference type="PANTHER" id="PTHR11593">
    <property type="entry name" value="60S RIBOSOMAL PROTEIN L17"/>
    <property type="match status" value="1"/>
</dbReference>
<dbReference type="InterPro" id="IPR018260">
    <property type="entry name" value="Ribosomal_uL22_CS"/>
</dbReference>
<keyword evidence="6" id="KW-0542">Nucleomorph</keyword>
<evidence type="ECO:0000256" key="5">
    <source>
        <dbReference type="SAM" id="MobiDB-lite"/>
    </source>
</evidence>
<name>A9BKF9_HEMAN</name>
<dbReference type="SUPFAM" id="SSF54843">
    <property type="entry name" value="Ribosomal protein L22"/>
    <property type="match status" value="1"/>
</dbReference>
<evidence type="ECO:0000313" key="6">
    <source>
        <dbReference type="EMBL" id="ABW97992.1"/>
    </source>
</evidence>
<dbReference type="Pfam" id="PF00237">
    <property type="entry name" value="Ribosomal_L22"/>
    <property type="match status" value="1"/>
</dbReference>
<evidence type="ECO:0000256" key="4">
    <source>
        <dbReference type="RuleBase" id="RU004005"/>
    </source>
</evidence>
<protein>
    <submittedName>
        <fullName evidence="6">Rpl17</fullName>
    </submittedName>
</protein>
<evidence type="ECO:0000313" key="7">
    <source>
        <dbReference type="Proteomes" id="UP000243127"/>
    </source>
</evidence>
<dbReference type="GeneID" id="5739618"/>
<gene>
    <name evidence="6" type="ORF">HAN_1g155</name>
</gene>
<dbReference type="AlphaFoldDB" id="A9BKF9"/>
<dbReference type="GO" id="GO:0022625">
    <property type="term" value="C:cytosolic large ribosomal subunit"/>
    <property type="evidence" value="ECO:0007669"/>
    <property type="project" value="TreeGrafter"/>
</dbReference>
<dbReference type="GO" id="GO:0002181">
    <property type="term" value="P:cytoplasmic translation"/>
    <property type="evidence" value="ECO:0007669"/>
    <property type="project" value="TreeGrafter"/>
</dbReference>
<comment type="similarity">
    <text evidence="1 4">Belongs to the universal ribosomal protein uL22 family.</text>
</comment>
<dbReference type="EMBL" id="CP000881">
    <property type="protein sequence ID" value="ABW97992.1"/>
    <property type="molecule type" value="Genomic_DNA"/>
</dbReference>
<dbReference type="Proteomes" id="UP000243127">
    <property type="component" value="Nucleomorph 1"/>
</dbReference>
<sequence length="160" mass="18325">MKKNSIQSPNPEKSSRATGKDIRVHFKNTRETAAAIKGMSLSRAKKFLQNVSEKKEIVPFIRYRYGTGRKSQLKNTKFTNGRWPKKSSENLLKILKNAEANAMRKNLDINTLFIGNIQVNKAMKGQRRTFRAHGRINAFLSHPCHINLWLIQKGNHIPVS</sequence>
<dbReference type="NCBIfam" id="TIGR01038">
    <property type="entry name" value="uL22_arch_euk"/>
    <property type="match status" value="1"/>
</dbReference>
<dbReference type="InterPro" id="IPR001063">
    <property type="entry name" value="Ribosomal_uL22"/>
</dbReference>
<feature type="region of interest" description="Disordered" evidence="5">
    <location>
        <begin position="1"/>
        <end position="20"/>
    </location>
</feature>
<evidence type="ECO:0000256" key="2">
    <source>
        <dbReference type="ARBA" id="ARBA00022980"/>
    </source>
</evidence>